<feature type="binding site" evidence="4">
    <location>
        <position position="237"/>
    </location>
    <ligand>
        <name>substrate</name>
    </ligand>
</feature>
<dbReference type="SUPFAM" id="SSF48208">
    <property type="entry name" value="Six-hairpin glycosidases"/>
    <property type="match status" value="1"/>
</dbReference>
<feature type="binding site" evidence="4">
    <location>
        <position position="251"/>
    </location>
    <ligand>
        <name>substrate</name>
    </ligand>
</feature>
<evidence type="ECO:0000256" key="5">
    <source>
        <dbReference type="SAM" id="SignalP"/>
    </source>
</evidence>
<feature type="signal peptide" evidence="5">
    <location>
        <begin position="1"/>
        <end position="20"/>
    </location>
</feature>
<proteinExistence type="inferred from homology"/>
<feature type="active site" description="Nucleophile" evidence="3">
    <location>
        <position position="117"/>
    </location>
</feature>
<feature type="binding site" evidence="4">
    <location>
        <position position="179"/>
    </location>
    <ligand>
        <name>substrate</name>
    </ligand>
</feature>
<feature type="active site" description="Proton donor" evidence="3">
    <location>
        <position position="179"/>
    </location>
</feature>
<feature type="binding site" evidence="4">
    <location>
        <position position="239"/>
    </location>
    <ligand>
        <name>substrate</name>
    </ligand>
</feature>
<evidence type="ECO:0000313" key="6">
    <source>
        <dbReference type="EMBL" id="RGN34618.1"/>
    </source>
</evidence>
<comment type="similarity">
    <text evidence="2">Belongs to the glycosyl hydrolase 88 family.</text>
</comment>
<dbReference type="InterPro" id="IPR010905">
    <property type="entry name" value="Glyco_hydro_88"/>
</dbReference>
<dbReference type="InterPro" id="IPR012341">
    <property type="entry name" value="6hp_glycosidase-like_sf"/>
</dbReference>
<feature type="binding site" evidence="4">
    <location>
        <position position="117"/>
    </location>
    <ligand>
        <name>substrate</name>
    </ligand>
</feature>
<dbReference type="EMBL" id="QSUL01000008">
    <property type="protein sequence ID" value="RGN34618.1"/>
    <property type="molecule type" value="Genomic_DNA"/>
</dbReference>
<name>A0A3E5BAL9_9BACE</name>
<feature type="chain" id="PRO_5017711205" evidence="5">
    <location>
        <begin position="21"/>
        <end position="406"/>
    </location>
</feature>
<protein>
    <submittedName>
        <fullName evidence="6">Glucuronyl hydrolase</fullName>
    </submittedName>
</protein>
<reference evidence="6 7" key="1">
    <citation type="submission" date="2018-08" db="EMBL/GenBank/DDBJ databases">
        <title>A genome reference for cultivated species of the human gut microbiota.</title>
        <authorList>
            <person name="Zou Y."/>
            <person name="Xue W."/>
            <person name="Luo G."/>
        </authorList>
    </citation>
    <scope>NUCLEOTIDE SEQUENCE [LARGE SCALE GENOMIC DNA]</scope>
    <source>
        <strain evidence="6 7">OM05-15BH</strain>
    </source>
</reference>
<evidence type="ECO:0000256" key="2">
    <source>
        <dbReference type="ARBA" id="ARBA00038358"/>
    </source>
</evidence>
<dbReference type="InterPro" id="IPR008928">
    <property type="entry name" value="6-hairpin_glycosidase_sf"/>
</dbReference>
<dbReference type="AlphaFoldDB" id="A0A3E5BAL9"/>
<evidence type="ECO:0000256" key="4">
    <source>
        <dbReference type="PIRSR" id="PIRSR610905-2"/>
    </source>
</evidence>
<feature type="binding site" evidence="4">
    <location>
        <position position="255"/>
    </location>
    <ligand>
        <name>substrate</name>
    </ligand>
</feature>
<accession>A0A3E5BAL9</accession>
<dbReference type="PANTHER" id="PTHR36845">
    <property type="entry name" value="HYDROLASE, PUTATIVE (AFU_ORTHOLOGUE AFUA_7G05090)-RELATED"/>
    <property type="match status" value="1"/>
</dbReference>
<keyword evidence="5" id="KW-0732">Signal</keyword>
<evidence type="ECO:0000256" key="3">
    <source>
        <dbReference type="PIRSR" id="PIRSR610905-1"/>
    </source>
</evidence>
<keyword evidence="1 6" id="KW-0378">Hydrolase</keyword>
<sequence>MKNKFLSQLFLFILFVICFACRSEENGIDTAKEIQYCSSQALLTLTEAPTLESIPNAIESGTSEWCYAKPGSWTSGFWPGILWYLYEGTGDKAWQNAANRVTTSLLPVTRKAVQTHDIGFITMCSLGNGYRLTGDEEYKAALLRAADSLAVLYNPIVGTILSWPRMVAIENWPHNTIIDNMMNLELLFWAAKNGGSSRLYDIAFRHAEVTMKHGFRDDYTNYHVAVYDTITGNFIKGVTHQGLSDDSMWARGQAWGIYGYTFVYRETQDIRFLEFAQKITDVYLSRLPKDGIPYWDFNASEYSSTEPRDASAAAIVASALLELSTYVADQSTAQRYRREAESMIAVLSSDVYQSRDKNSAFLLHSVGHMPRSREVDTSIIYADYYYIEALIRLQRLQQGKNVIGNK</sequence>
<evidence type="ECO:0000313" key="7">
    <source>
        <dbReference type="Proteomes" id="UP000260983"/>
    </source>
</evidence>
<dbReference type="GO" id="GO:0000272">
    <property type="term" value="P:polysaccharide catabolic process"/>
    <property type="evidence" value="ECO:0007669"/>
    <property type="project" value="TreeGrafter"/>
</dbReference>
<organism evidence="6 7">
    <name type="scientific">Bacteroides oleiciplenus</name>
    <dbReference type="NCBI Taxonomy" id="626931"/>
    <lineage>
        <taxon>Bacteria</taxon>
        <taxon>Pseudomonadati</taxon>
        <taxon>Bacteroidota</taxon>
        <taxon>Bacteroidia</taxon>
        <taxon>Bacteroidales</taxon>
        <taxon>Bacteroidaceae</taxon>
        <taxon>Bacteroides</taxon>
    </lineage>
</organism>
<dbReference type="Proteomes" id="UP000260983">
    <property type="component" value="Unassembled WGS sequence"/>
</dbReference>
<evidence type="ECO:0000256" key="1">
    <source>
        <dbReference type="ARBA" id="ARBA00022801"/>
    </source>
</evidence>
<dbReference type="GO" id="GO:0052757">
    <property type="term" value="F:chondroitin hydrolase activity"/>
    <property type="evidence" value="ECO:0007669"/>
    <property type="project" value="TreeGrafter"/>
</dbReference>
<comment type="caution">
    <text evidence="6">The sequence shown here is derived from an EMBL/GenBank/DDBJ whole genome shotgun (WGS) entry which is preliminary data.</text>
</comment>
<dbReference type="Gene3D" id="1.50.10.10">
    <property type="match status" value="1"/>
</dbReference>
<dbReference type="InterPro" id="IPR052369">
    <property type="entry name" value="UG_Glycosaminoglycan_Hydrolase"/>
</dbReference>
<dbReference type="RefSeq" id="WP_117724492.1">
    <property type="nucleotide sequence ID" value="NZ_QSUL01000008.1"/>
</dbReference>
<dbReference type="PANTHER" id="PTHR36845:SF1">
    <property type="entry name" value="HYDROLASE, PUTATIVE (AFU_ORTHOLOGUE AFUA_7G05090)-RELATED"/>
    <property type="match status" value="1"/>
</dbReference>
<gene>
    <name evidence="6" type="ORF">DXB65_12915</name>
</gene>
<dbReference type="Pfam" id="PF07470">
    <property type="entry name" value="Glyco_hydro_88"/>
    <property type="match status" value="1"/>
</dbReference>